<evidence type="ECO:0000313" key="6">
    <source>
        <dbReference type="EMBL" id="GFH44544.1"/>
    </source>
</evidence>
<dbReference type="InterPro" id="IPR001841">
    <property type="entry name" value="Znf_RING"/>
</dbReference>
<keyword evidence="7" id="KW-1185">Reference proteome</keyword>
<evidence type="ECO:0000256" key="3">
    <source>
        <dbReference type="ARBA" id="ARBA00022833"/>
    </source>
</evidence>
<keyword evidence="3" id="KW-0862">Zinc</keyword>
<evidence type="ECO:0000256" key="2">
    <source>
        <dbReference type="ARBA" id="ARBA00022771"/>
    </source>
</evidence>
<dbReference type="AlphaFoldDB" id="A0AAD3CF85"/>
<sequence>MLCVGLRYYIGIPQDRFPEVTERKEVMKDMTDEEKRSILELIFKNELKEVGDKNTDLDDTETNKRKDEFINYANKESLSPTNSVGDGSKNEVYNNKIESETSVNTISTGTLTAVDDFGKDVHEENDVCSICLESFVSDGKVLEASDVLCAPNCSHSFHKECIMEWFLSQSSNLTCPDCRSQMFTVDELRAASKAFLDDANKDEKDVASFRKKFICWWKV</sequence>
<evidence type="ECO:0000256" key="1">
    <source>
        <dbReference type="ARBA" id="ARBA00022723"/>
    </source>
</evidence>
<reference evidence="6 7" key="1">
    <citation type="journal article" date="2021" name="Sci. Rep.">
        <title>The genome of the diatom Chaetoceros tenuissimus carries an ancient integrated fragment of an extant virus.</title>
        <authorList>
            <person name="Hongo Y."/>
            <person name="Kimura K."/>
            <person name="Takaki Y."/>
            <person name="Yoshida Y."/>
            <person name="Baba S."/>
            <person name="Kobayashi G."/>
            <person name="Nagasaki K."/>
            <person name="Hano T."/>
            <person name="Tomaru Y."/>
        </authorList>
    </citation>
    <scope>NUCLEOTIDE SEQUENCE [LARGE SCALE GENOMIC DNA]</scope>
    <source>
        <strain evidence="6 7">NIES-3715</strain>
    </source>
</reference>
<protein>
    <recommendedName>
        <fullName evidence="5">RING-type domain-containing protein</fullName>
    </recommendedName>
</protein>
<evidence type="ECO:0000313" key="7">
    <source>
        <dbReference type="Proteomes" id="UP001054902"/>
    </source>
</evidence>
<dbReference type="PANTHER" id="PTHR45798">
    <property type="entry name" value="RING-H2 FINGER PROTEIN ATL61-RELATED-RELATED"/>
    <property type="match status" value="1"/>
</dbReference>
<dbReference type="PROSITE" id="PS50089">
    <property type="entry name" value="ZF_RING_2"/>
    <property type="match status" value="1"/>
</dbReference>
<dbReference type="Gene3D" id="3.30.40.10">
    <property type="entry name" value="Zinc/RING finger domain, C3HC4 (zinc finger)"/>
    <property type="match status" value="1"/>
</dbReference>
<dbReference type="Proteomes" id="UP001054902">
    <property type="component" value="Unassembled WGS sequence"/>
</dbReference>
<dbReference type="Pfam" id="PF13639">
    <property type="entry name" value="zf-RING_2"/>
    <property type="match status" value="1"/>
</dbReference>
<dbReference type="SUPFAM" id="SSF57850">
    <property type="entry name" value="RING/U-box"/>
    <property type="match status" value="1"/>
</dbReference>
<organism evidence="6 7">
    <name type="scientific">Chaetoceros tenuissimus</name>
    <dbReference type="NCBI Taxonomy" id="426638"/>
    <lineage>
        <taxon>Eukaryota</taxon>
        <taxon>Sar</taxon>
        <taxon>Stramenopiles</taxon>
        <taxon>Ochrophyta</taxon>
        <taxon>Bacillariophyta</taxon>
        <taxon>Coscinodiscophyceae</taxon>
        <taxon>Chaetocerotophycidae</taxon>
        <taxon>Chaetocerotales</taxon>
        <taxon>Chaetocerotaceae</taxon>
        <taxon>Chaetoceros</taxon>
    </lineage>
</organism>
<feature type="domain" description="RING-type" evidence="5">
    <location>
        <begin position="128"/>
        <end position="179"/>
    </location>
</feature>
<keyword evidence="1" id="KW-0479">Metal-binding</keyword>
<dbReference type="GO" id="GO:0008270">
    <property type="term" value="F:zinc ion binding"/>
    <property type="evidence" value="ECO:0007669"/>
    <property type="project" value="UniProtKB-KW"/>
</dbReference>
<dbReference type="SMART" id="SM00184">
    <property type="entry name" value="RING"/>
    <property type="match status" value="1"/>
</dbReference>
<name>A0AAD3CF85_9STRA</name>
<dbReference type="PANTHER" id="PTHR45798:SF97">
    <property type="entry name" value="ALCOHOL-SENSITIVE RING FINGER PROTEIN 1"/>
    <property type="match status" value="1"/>
</dbReference>
<gene>
    <name evidence="6" type="ORF">CTEN210_01018</name>
</gene>
<dbReference type="EMBL" id="BLLK01000020">
    <property type="protein sequence ID" value="GFH44544.1"/>
    <property type="molecule type" value="Genomic_DNA"/>
</dbReference>
<keyword evidence="2 4" id="KW-0863">Zinc-finger</keyword>
<accession>A0AAD3CF85</accession>
<evidence type="ECO:0000259" key="5">
    <source>
        <dbReference type="PROSITE" id="PS50089"/>
    </source>
</evidence>
<evidence type="ECO:0000256" key="4">
    <source>
        <dbReference type="PROSITE-ProRule" id="PRU00175"/>
    </source>
</evidence>
<dbReference type="CDD" id="cd16448">
    <property type="entry name" value="RING-H2"/>
    <property type="match status" value="1"/>
</dbReference>
<dbReference type="InterPro" id="IPR013083">
    <property type="entry name" value="Znf_RING/FYVE/PHD"/>
</dbReference>
<dbReference type="InterPro" id="IPR052788">
    <property type="entry name" value="RING-type_E3_ligase_ATL"/>
</dbReference>
<comment type="caution">
    <text evidence="6">The sequence shown here is derived from an EMBL/GenBank/DDBJ whole genome shotgun (WGS) entry which is preliminary data.</text>
</comment>
<proteinExistence type="predicted"/>